<dbReference type="AlphaFoldDB" id="A0A1L8TQE2"/>
<name>A0A1L8TQE2_9ENTE</name>
<evidence type="ECO:0000256" key="1">
    <source>
        <dbReference type="SAM" id="SignalP"/>
    </source>
</evidence>
<dbReference type="STRING" id="249189.RV04_GL001450"/>
<proteinExistence type="predicted"/>
<reference evidence="2 3" key="1">
    <citation type="submission" date="2014-12" db="EMBL/GenBank/DDBJ databases">
        <title>Draft genome sequences of 29 type strains of Enterococci.</title>
        <authorList>
            <person name="Zhong Z."/>
            <person name="Sun Z."/>
            <person name="Liu W."/>
            <person name="Zhang W."/>
            <person name="Zhang H."/>
        </authorList>
    </citation>
    <scope>NUCLEOTIDE SEQUENCE [LARGE SCALE GENOMIC DNA]</scope>
    <source>
        <strain evidence="2 3">DSM 17122</strain>
    </source>
</reference>
<sequence>MKQPNDKIRKSLRVAAALLFVAFACFLPVQQLQSKLTTISEDYIKQEQQQYKEQKKQQQMMVDYQK</sequence>
<feature type="chain" id="PRO_5038676403" evidence="1">
    <location>
        <begin position="27"/>
        <end position="66"/>
    </location>
</feature>
<feature type="signal peptide" evidence="1">
    <location>
        <begin position="1"/>
        <end position="26"/>
    </location>
</feature>
<gene>
    <name evidence="2" type="ORF">RV04_GL001450</name>
</gene>
<evidence type="ECO:0000313" key="3">
    <source>
        <dbReference type="Proteomes" id="UP000182077"/>
    </source>
</evidence>
<keyword evidence="3" id="KW-1185">Reference proteome</keyword>
<dbReference type="EMBL" id="JXKQ01000003">
    <property type="protein sequence ID" value="OJG46284.1"/>
    <property type="molecule type" value="Genomic_DNA"/>
</dbReference>
<evidence type="ECO:0000313" key="2">
    <source>
        <dbReference type="EMBL" id="OJG46284.1"/>
    </source>
</evidence>
<protein>
    <submittedName>
        <fullName evidence="2">Uncharacterized protein</fullName>
    </submittedName>
</protein>
<organism evidence="2 3">
    <name type="scientific">Enterococcus hermanniensis</name>
    <dbReference type="NCBI Taxonomy" id="249189"/>
    <lineage>
        <taxon>Bacteria</taxon>
        <taxon>Bacillati</taxon>
        <taxon>Bacillota</taxon>
        <taxon>Bacilli</taxon>
        <taxon>Lactobacillales</taxon>
        <taxon>Enterococcaceae</taxon>
        <taxon>Enterococcus</taxon>
    </lineage>
</organism>
<comment type="caution">
    <text evidence="2">The sequence shown here is derived from an EMBL/GenBank/DDBJ whole genome shotgun (WGS) entry which is preliminary data.</text>
</comment>
<dbReference type="Proteomes" id="UP000182077">
    <property type="component" value="Unassembled WGS sequence"/>
</dbReference>
<dbReference type="PROSITE" id="PS51257">
    <property type="entry name" value="PROKAR_LIPOPROTEIN"/>
    <property type="match status" value="1"/>
</dbReference>
<accession>A0A1L8TQE2</accession>
<keyword evidence="1" id="KW-0732">Signal</keyword>